<comment type="caution">
    <text evidence="2">The sequence shown here is derived from an EMBL/GenBank/DDBJ whole genome shotgun (WGS) entry which is preliminary data.</text>
</comment>
<reference evidence="2 3" key="1">
    <citation type="submission" date="2020-12" db="EMBL/GenBank/DDBJ databases">
        <title>Geomonas sp. Red259, isolated from paddy soil.</title>
        <authorList>
            <person name="Xu Z."/>
            <person name="Zhang Z."/>
            <person name="Masuda Y."/>
            <person name="Itoh H."/>
            <person name="Senoo K."/>
        </authorList>
    </citation>
    <scope>NUCLEOTIDE SEQUENCE [LARGE SCALE GENOMIC DNA]</scope>
    <source>
        <strain evidence="2 3">Red259</strain>
    </source>
</reference>
<dbReference type="InterPro" id="IPR050659">
    <property type="entry name" value="Peptidase_M24B"/>
</dbReference>
<dbReference type="CDD" id="cd01066">
    <property type="entry name" value="APP_MetAP"/>
    <property type="match status" value="1"/>
</dbReference>
<gene>
    <name evidence="2" type="ORF">JFN90_01265</name>
</gene>
<dbReference type="RefSeq" id="WP_199393287.1">
    <property type="nucleotide sequence ID" value="NZ_JAEMHK010000001.1"/>
</dbReference>
<organism evidence="2 3">
    <name type="scientific">Geomonas propionica</name>
    <dbReference type="NCBI Taxonomy" id="2798582"/>
    <lineage>
        <taxon>Bacteria</taxon>
        <taxon>Pseudomonadati</taxon>
        <taxon>Thermodesulfobacteriota</taxon>
        <taxon>Desulfuromonadia</taxon>
        <taxon>Geobacterales</taxon>
        <taxon>Geobacteraceae</taxon>
        <taxon>Geomonas</taxon>
    </lineage>
</organism>
<evidence type="ECO:0000259" key="1">
    <source>
        <dbReference type="Pfam" id="PF00557"/>
    </source>
</evidence>
<dbReference type="Gene3D" id="3.90.230.10">
    <property type="entry name" value="Creatinase/methionine aminopeptidase superfamily"/>
    <property type="match status" value="1"/>
</dbReference>
<dbReference type="SUPFAM" id="SSF55920">
    <property type="entry name" value="Creatinase/aminopeptidase"/>
    <property type="match status" value="1"/>
</dbReference>
<evidence type="ECO:0000313" key="3">
    <source>
        <dbReference type="Proteomes" id="UP000641025"/>
    </source>
</evidence>
<feature type="domain" description="Peptidase M24" evidence="1">
    <location>
        <begin position="141"/>
        <end position="335"/>
    </location>
</feature>
<dbReference type="Pfam" id="PF00557">
    <property type="entry name" value="Peptidase_M24"/>
    <property type="match status" value="1"/>
</dbReference>
<name>A0ABS0YLJ0_9BACT</name>
<keyword evidence="3" id="KW-1185">Reference proteome</keyword>
<dbReference type="Proteomes" id="UP000641025">
    <property type="component" value="Unassembled WGS sequence"/>
</dbReference>
<protein>
    <submittedName>
        <fullName evidence="2">M24 family metallopeptidase</fullName>
    </submittedName>
</protein>
<sequence>MNDAIRAAEAAEKVRLIRETLCPDMAVRLKGIDWFAWITAGGSNEVLLAAETGIAEVLITPEGAFVVTNEIEAQRLADEQLPDGFELRVLPWAYPSQIEVLLRELAHGLPVCSDRPDEGEHELPAPLLAAKRVLTPGEIQRYRSVGLLATQAMTEVLTQAQPQWSERELAGAGARALLSRGLAPALILAAGERRGKLYRHPLPNDEPLGRNAMLVFCARGFGLYANLTRFVAFGPLTEEEQERHRLVREIEARALSLSRPSEQLHEIYRELSYAYAGFGFGEAIHEHHQGGITGYLSREAIAGPESQEVLQAGMAVAWNPSLPGAKIEDTFLITDTGLLNLTLDPVWPTTPVAGLERPLIWQG</sequence>
<dbReference type="InterPro" id="IPR000994">
    <property type="entry name" value="Pept_M24"/>
</dbReference>
<evidence type="ECO:0000313" key="2">
    <source>
        <dbReference type="EMBL" id="MBJ6798758.1"/>
    </source>
</evidence>
<dbReference type="PANTHER" id="PTHR46112:SF2">
    <property type="entry name" value="XAA-PRO AMINOPEPTIDASE P-RELATED"/>
    <property type="match status" value="1"/>
</dbReference>
<dbReference type="PANTHER" id="PTHR46112">
    <property type="entry name" value="AMINOPEPTIDASE"/>
    <property type="match status" value="1"/>
</dbReference>
<dbReference type="InterPro" id="IPR036005">
    <property type="entry name" value="Creatinase/aminopeptidase-like"/>
</dbReference>
<dbReference type="EMBL" id="JAEMHK010000001">
    <property type="protein sequence ID" value="MBJ6798758.1"/>
    <property type="molecule type" value="Genomic_DNA"/>
</dbReference>
<accession>A0ABS0YLJ0</accession>
<proteinExistence type="predicted"/>